<name>A0A2W7I3U9_9FLAO</name>
<sequence length="104" mass="12041">MKLFILIVSFLVSNLTFSQQSEILISNKKNFQKSILSKVNLKKEVVDTIIKVKIIGEGKYLFNSKKEKELLDYDMSFTTAISFSIKGDTNIYYYPIGKKVLKKY</sequence>
<evidence type="ECO:0000313" key="1">
    <source>
        <dbReference type="EMBL" id="PZW41466.1"/>
    </source>
</evidence>
<evidence type="ECO:0000313" key="2">
    <source>
        <dbReference type="Proteomes" id="UP000249542"/>
    </source>
</evidence>
<comment type="caution">
    <text evidence="1">The sequence shown here is derived from an EMBL/GenBank/DDBJ whole genome shotgun (WGS) entry which is preliminary data.</text>
</comment>
<reference evidence="1 2" key="1">
    <citation type="submission" date="2018-06" db="EMBL/GenBank/DDBJ databases">
        <title>Genomic Encyclopedia of Archaeal and Bacterial Type Strains, Phase II (KMG-II): from individual species to whole genera.</title>
        <authorList>
            <person name="Goeker M."/>
        </authorList>
    </citation>
    <scope>NUCLEOTIDE SEQUENCE [LARGE SCALE GENOMIC DNA]</scope>
    <source>
        <strain evidence="1 2">DSM 15361</strain>
    </source>
</reference>
<keyword evidence="2" id="KW-1185">Reference proteome</keyword>
<accession>A0A2W7I3U9</accession>
<dbReference type="RefSeq" id="WP_111540474.1">
    <property type="nucleotide sequence ID" value="NZ_QKYV01000003.1"/>
</dbReference>
<dbReference type="Proteomes" id="UP000249542">
    <property type="component" value="Unassembled WGS sequence"/>
</dbReference>
<protein>
    <submittedName>
        <fullName evidence="1">Uncharacterized protein</fullName>
    </submittedName>
</protein>
<gene>
    <name evidence="1" type="ORF">LX95_01142</name>
</gene>
<proteinExistence type="predicted"/>
<dbReference type="AlphaFoldDB" id="A0A2W7I3U9"/>
<organism evidence="1 2">
    <name type="scientific">Mesonia algae</name>
    <dbReference type="NCBI Taxonomy" id="213248"/>
    <lineage>
        <taxon>Bacteria</taxon>
        <taxon>Pseudomonadati</taxon>
        <taxon>Bacteroidota</taxon>
        <taxon>Flavobacteriia</taxon>
        <taxon>Flavobacteriales</taxon>
        <taxon>Flavobacteriaceae</taxon>
        <taxon>Mesonia</taxon>
    </lineage>
</organism>
<dbReference type="EMBL" id="QKYV01000003">
    <property type="protein sequence ID" value="PZW41466.1"/>
    <property type="molecule type" value="Genomic_DNA"/>
</dbReference>